<dbReference type="PANTHER" id="PTHR38074">
    <property type="entry name" value="ALTERED INHERITANCE OF MITOCHONDRIA PROTEIN 24, MITOCHONDRIAL"/>
    <property type="match status" value="1"/>
</dbReference>
<keyword evidence="2" id="KW-1185">Reference proteome</keyword>
<dbReference type="Gene3D" id="3.60.160.10">
    <property type="entry name" value="Mitochondrial biogenesis AIM24"/>
    <property type="match status" value="1"/>
</dbReference>
<dbReference type="Proteomes" id="UP000196581">
    <property type="component" value="Unassembled WGS sequence"/>
</dbReference>
<sequence>MRSELFNKRNAEIQSTERWTMQSQKMLRTIVTPQSPIIATKGAMVAYQGNVQFKHQGSGSVGNFLKKQVTGEDTPMMRAEGAGEVFFARNAANIFMMQLEGPDDALSVNSASLLAYDPTLTEDIRRVKGLGSLASGAGLFNVVLSGQGMAALACQGDPLVLDCSQQPTYVDPQAAVCWSANLSPDIHTDVSIGSFVGRGSGESVQMKFHGPGFVVVQPSEM</sequence>
<dbReference type="InterPro" id="IPR036983">
    <property type="entry name" value="AIM24_sf"/>
</dbReference>
<proteinExistence type="predicted"/>
<name>A0A1X6XAX6_9MICO</name>
<dbReference type="Pfam" id="PF01987">
    <property type="entry name" value="AIM24"/>
    <property type="match status" value="1"/>
</dbReference>
<dbReference type="InterPro" id="IPR016031">
    <property type="entry name" value="Trp_RNA-bd_attenuator-like_dom"/>
</dbReference>
<dbReference type="SUPFAM" id="SSF51219">
    <property type="entry name" value="TRAP-like"/>
    <property type="match status" value="1"/>
</dbReference>
<accession>A0A1X6XAX6</accession>
<organism evidence="1 2">
    <name type="scientific">Brevibacterium yomogidense</name>
    <dbReference type="NCBI Taxonomy" id="946573"/>
    <lineage>
        <taxon>Bacteria</taxon>
        <taxon>Bacillati</taxon>
        <taxon>Actinomycetota</taxon>
        <taxon>Actinomycetes</taxon>
        <taxon>Micrococcales</taxon>
        <taxon>Brevibacteriaceae</taxon>
        <taxon>Brevibacterium</taxon>
    </lineage>
</organism>
<dbReference type="InterPro" id="IPR002838">
    <property type="entry name" value="AIM24"/>
</dbReference>
<protein>
    <submittedName>
        <fullName evidence="1">DUF124 domain-containing protein</fullName>
    </submittedName>
</protein>
<evidence type="ECO:0000313" key="1">
    <source>
        <dbReference type="EMBL" id="SLM96305.1"/>
    </source>
</evidence>
<gene>
    <name evidence="1" type="ORF">FM105_05665</name>
</gene>
<reference evidence="2" key="1">
    <citation type="submission" date="2017-02" db="EMBL/GenBank/DDBJ databases">
        <authorList>
            <person name="Dridi B."/>
        </authorList>
    </citation>
    <scope>NUCLEOTIDE SEQUENCE [LARGE SCALE GENOMIC DNA]</scope>
    <source>
        <strain evidence="2">B Co 03.10</strain>
    </source>
</reference>
<dbReference type="RefSeq" id="WP_087006028.1">
    <property type="nucleotide sequence ID" value="NZ_FWFF01000008.1"/>
</dbReference>
<dbReference type="AlphaFoldDB" id="A0A1X6XAX6"/>
<dbReference type="EMBL" id="FWFF01000008">
    <property type="protein sequence ID" value="SLM96305.1"/>
    <property type="molecule type" value="Genomic_DNA"/>
</dbReference>
<dbReference type="PANTHER" id="PTHR38074:SF1">
    <property type="entry name" value="ALTERED INHERITANCE OF MITOCHONDRIA PROTEIN 24, MITOCHONDRIAL"/>
    <property type="match status" value="1"/>
</dbReference>
<evidence type="ECO:0000313" key="2">
    <source>
        <dbReference type="Proteomes" id="UP000196581"/>
    </source>
</evidence>